<gene>
    <name evidence="1" type="ORF">BG258_08760</name>
</gene>
<evidence type="ECO:0000313" key="1">
    <source>
        <dbReference type="EMBL" id="ODV55987.1"/>
    </source>
</evidence>
<dbReference type="Gene3D" id="3.75.10.10">
    <property type="entry name" value="L-arginine/glycine Amidinotransferase, Chain A"/>
    <property type="match status" value="1"/>
</dbReference>
<dbReference type="EMBL" id="MECQ01000001">
    <property type="protein sequence ID" value="ODV55987.1"/>
    <property type="molecule type" value="Genomic_DNA"/>
</dbReference>
<comment type="caution">
    <text evidence="1">The sequence shown here is derived from an EMBL/GenBank/DDBJ whole genome shotgun (WGS) entry which is preliminary data.</text>
</comment>
<reference evidence="1 2" key="1">
    <citation type="submission" date="2016-09" db="EMBL/GenBank/DDBJ databases">
        <title>Draft genome sequence of the soil isolate, Lysinibacillus fusiformis M5, a potential hypoxanthine producer.</title>
        <authorList>
            <person name="Gallegos-Monterrosa R."/>
            <person name="Maroti G."/>
            <person name="Balint B."/>
            <person name="Kovacs A.T."/>
        </authorList>
    </citation>
    <scope>NUCLEOTIDE SEQUENCE [LARGE SCALE GENOMIC DNA]</scope>
    <source>
        <strain evidence="1 2">M5</strain>
    </source>
</reference>
<name>A0A1E4R679_9BACI</name>
<proteinExistence type="predicted"/>
<dbReference type="SUPFAM" id="SSF55909">
    <property type="entry name" value="Pentein"/>
    <property type="match status" value="1"/>
</dbReference>
<dbReference type="Proteomes" id="UP000094784">
    <property type="component" value="Unassembled WGS sequence"/>
</dbReference>
<organism evidence="1 2">
    <name type="scientific">Lysinibacillus fusiformis</name>
    <dbReference type="NCBI Taxonomy" id="28031"/>
    <lineage>
        <taxon>Bacteria</taxon>
        <taxon>Bacillati</taxon>
        <taxon>Bacillota</taxon>
        <taxon>Bacilli</taxon>
        <taxon>Bacillales</taxon>
        <taxon>Bacillaceae</taxon>
        <taxon>Lysinibacillus</taxon>
    </lineage>
</organism>
<evidence type="ECO:0000313" key="2">
    <source>
        <dbReference type="Proteomes" id="UP000094784"/>
    </source>
</evidence>
<accession>A0A1E4R679</accession>
<dbReference type="AlphaFoldDB" id="A0A1E4R679"/>
<sequence>MKYMPRRLTTYEKEVGKENGYSNFFVRGPFFTIGPFLIEGSLRFPHRRNEILPVRHILVQESNHNSCFYVSIPKSDSSEGPDSEAVPCKAEMY</sequence>
<protein>
    <submittedName>
        <fullName evidence="1">Uncharacterized protein</fullName>
    </submittedName>
</protein>